<organism evidence="4 5">
    <name type="scientific">Georgenia wutianyii</name>
    <dbReference type="NCBI Taxonomy" id="2585135"/>
    <lineage>
        <taxon>Bacteria</taxon>
        <taxon>Bacillati</taxon>
        <taxon>Actinomycetota</taxon>
        <taxon>Actinomycetes</taxon>
        <taxon>Micrococcales</taxon>
        <taxon>Bogoriellaceae</taxon>
        <taxon>Georgenia</taxon>
    </lineage>
</organism>
<reference evidence="4 5" key="1">
    <citation type="submission" date="2019-05" db="EMBL/GenBank/DDBJ databases">
        <title>Georgenia *** sp. nov., and Georgenia *** sp. nov., isolated from the intestinal contents of plateau pika (Ochotona curzoniae) in the Qinghai-Tibet plateau of China.</title>
        <authorList>
            <person name="Tian Z."/>
        </authorList>
    </citation>
    <scope>NUCLEOTIDE SEQUENCE [LARGE SCALE GENOMIC DNA]</scope>
    <source>
        <strain evidence="4 5">Z294</strain>
    </source>
</reference>
<proteinExistence type="predicted"/>
<dbReference type="SUPFAM" id="SSF52540">
    <property type="entry name" value="P-loop containing nucleoside triphosphate hydrolases"/>
    <property type="match status" value="1"/>
</dbReference>
<dbReference type="Pfam" id="PF00005">
    <property type="entry name" value="ABC_tran"/>
    <property type="match status" value="1"/>
</dbReference>
<dbReference type="InterPro" id="IPR003593">
    <property type="entry name" value="AAA+_ATPase"/>
</dbReference>
<dbReference type="InterPro" id="IPR017871">
    <property type="entry name" value="ABC_transporter-like_CS"/>
</dbReference>
<dbReference type="PANTHER" id="PTHR24220">
    <property type="entry name" value="IMPORT ATP-BINDING PROTEIN"/>
    <property type="match status" value="1"/>
</dbReference>
<keyword evidence="1" id="KW-0547">Nucleotide-binding</keyword>
<sequence length="258" mass="27281">MATPAVLRADDLWAGYPGASVLRGVTLEVRGGDAPVGVVGPSGAGKTTLVRALQGRLRPSRGSVTFDGRPVHRLPRRENKAFKAAVRFTSQDSLTVTDPRLTVARSLGVALGEARKAGRSHGTSMNDLLETVGLAPHFAARRLVTLSGGEKQRVALASAIATRPEILVLDEPLTAVDPQARADLARRLATVLGELGTAVVLVSHDLELVERTCPQVHVLAEGTFVATGRLGELLTAAEQHPTVRELAQAAPLAVQRFR</sequence>
<protein>
    <submittedName>
        <fullName evidence="4">ATP-binding cassette domain-containing protein</fullName>
    </submittedName>
</protein>
<keyword evidence="5" id="KW-1185">Reference proteome</keyword>
<name>A0ABX5VMV4_9MICO</name>
<evidence type="ECO:0000256" key="2">
    <source>
        <dbReference type="ARBA" id="ARBA00022840"/>
    </source>
</evidence>
<dbReference type="Proteomes" id="UP000313948">
    <property type="component" value="Chromosome"/>
</dbReference>
<evidence type="ECO:0000256" key="1">
    <source>
        <dbReference type="ARBA" id="ARBA00022741"/>
    </source>
</evidence>
<dbReference type="InterPro" id="IPR003439">
    <property type="entry name" value="ABC_transporter-like_ATP-bd"/>
</dbReference>
<dbReference type="RefSeq" id="WP_139072483.1">
    <property type="nucleotide sequence ID" value="NZ_CP040899.1"/>
</dbReference>
<dbReference type="PANTHER" id="PTHR24220:SF684">
    <property type="entry name" value="FE(3+) IONS IMPORT ATP-BINDING PROTEIN FBPC"/>
    <property type="match status" value="1"/>
</dbReference>
<dbReference type="EMBL" id="CP040899">
    <property type="protein sequence ID" value="QDB79802.1"/>
    <property type="molecule type" value="Genomic_DNA"/>
</dbReference>
<evidence type="ECO:0000313" key="5">
    <source>
        <dbReference type="Proteomes" id="UP000313948"/>
    </source>
</evidence>
<keyword evidence="2 4" id="KW-0067">ATP-binding</keyword>
<accession>A0ABX5VMV4</accession>
<evidence type="ECO:0000259" key="3">
    <source>
        <dbReference type="PROSITE" id="PS50893"/>
    </source>
</evidence>
<dbReference type="PROSITE" id="PS50893">
    <property type="entry name" value="ABC_TRANSPORTER_2"/>
    <property type="match status" value="1"/>
</dbReference>
<gene>
    <name evidence="4" type="ORF">FE251_10765</name>
</gene>
<dbReference type="InterPro" id="IPR027417">
    <property type="entry name" value="P-loop_NTPase"/>
</dbReference>
<evidence type="ECO:0000313" key="4">
    <source>
        <dbReference type="EMBL" id="QDB79802.1"/>
    </source>
</evidence>
<dbReference type="GO" id="GO:0005524">
    <property type="term" value="F:ATP binding"/>
    <property type="evidence" value="ECO:0007669"/>
    <property type="project" value="UniProtKB-KW"/>
</dbReference>
<dbReference type="Gene3D" id="3.40.50.300">
    <property type="entry name" value="P-loop containing nucleotide triphosphate hydrolases"/>
    <property type="match status" value="1"/>
</dbReference>
<dbReference type="PROSITE" id="PS00211">
    <property type="entry name" value="ABC_TRANSPORTER_1"/>
    <property type="match status" value="1"/>
</dbReference>
<dbReference type="SMART" id="SM00382">
    <property type="entry name" value="AAA"/>
    <property type="match status" value="1"/>
</dbReference>
<dbReference type="InterPro" id="IPR015854">
    <property type="entry name" value="ABC_transpr_LolD-like"/>
</dbReference>
<feature type="domain" description="ABC transporter" evidence="3">
    <location>
        <begin position="7"/>
        <end position="246"/>
    </location>
</feature>